<accession>A0A023GIR6</accession>
<dbReference type="PROSITE" id="PS50157">
    <property type="entry name" value="ZINC_FINGER_C2H2_2"/>
    <property type="match status" value="4"/>
</dbReference>
<name>A0A023GIR6_AMBTT</name>
<dbReference type="FunFam" id="3.30.160.60:FF:000100">
    <property type="entry name" value="Zinc finger 45-like"/>
    <property type="match status" value="1"/>
</dbReference>
<dbReference type="FunFam" id="3.30.160.60:FF:000145">
    <property type="entry name" value="Zinc finger protein 574"/>
    <property type="match status" value="1"/>
</dbReference>
<evidence type="ECO:0000259" key="10">
    <source>
        <dbReference type="PROSITE" id="PS50157"/>
    </source>
</evidence>
<organism evidence="11">
    <name type="scientific">Amblyomma triste</name>
    <name type="common">Neotropical tick</name>
    <dbReference type="NCBI Taxonomy" id="251400"/>
    <lineage>
        <taxon>Eukaryota</taxon>
        <taxon>Metazoa</taxon>
        <taxon>Ecdysozoa</taxon>
        <taxon>Arthropoda</taxon>
        <taxon>Chelicerata</taxon>
        <taxon>Arachnida</taxon>
        <taxon>Acari</taxon>
        <taxon>Parasitiformes</taxon>
        <taxon>Ixodida</taxon>
        <taxon>Ixodoidea</taxon>
        <taxon>Ixodidae</taxon>
        <taxon>Amblyomminae</taxon>
        <taxon>Amblyomma</taxon>
    </lineage>
</organism>
<dbReference type="GO" id="GO:0005634">
    <property type="term" value="C:nucleus"/>
    <property type="evidence" value="ECO:0007669"/>
    <property type="project" value="UniProtKB-SubCell"/>
</dbReference>
<sequence>MGDSNSELLTGMRTDDGMHSFSAKSEDSARDQSSVPSDQPILCCQFCLFITTSSMNMESHMLEAHAGDKLFTCVQCSAVFGTAQGFQAHKCIQPGDKPFRCSVCTFATSRKFVLARHMQEHTGVKRFACSECPFMCSRRDNLKAHMACHRRDKPFKCNICNYASAVKRNLVRHRKHAHKIL</sequence>
<reference evidence="11" key="1">
    <citation type="submission" date="2014-03" db="EMBL/GenBank/DDBJ databases">
        <title>The sialotranscriptome of Amblyomma triste, Amblyomma parvum and Amblyomma cajennense ticks, uncovered by 454-based RNA-seq.</title>
        <authorList>
            <person name="Garcia G.R."/>
            <person name="Gardinassi L.G."/>
            <person name="Ribeiro J.M."/>
            <person name="Anatriello E."/>
            <person name="Ferreira B.R."/>
            <person name="Moreira H.N."/>
            <person name="Mafra C."/>
            <person name="Olegario M.M."/>
            <person name="Szabo P.J."/>
            <person name="Miranda-Santos I.K."/>
            <person name="Maruyama S.R."/>
        </authorList>
    </citation>
    <scope>NUCLEOTIDE SEQUENCE</scope>
    <source>
        <strain evidence="11">Mato Grasso do Sul</strain>
        <tissue evidence="11">Salivary glands</tissue>
    </source>
</reference>
<dbReference type="SMART" id="SM00355">
    <property type="entry name" value="ZnF_C2H2"/>
    <property type="match status" value="5"/>
</dbReference>
<dbReference type="PANTHER" id="PTHR24403">
    <property type="entry name" value="ZINC FINGER PROTEIN"/>
    <property type="match status" value="1"/>
</dbReference>
<dbReference type="PROSITE" id="PS00028">
    <property type="entry name" value="ZINC_FINGER_C2H2_1"/>
    <property type="match status" value="1"/>
</dbReference>
<dbReference type="PANTHER" id="PTHR24403:SF109">
    <property type="entry name" value="ZINC FINGER PROTEIN 845-LIKE"/>
    <property type="match status" value="1"/>
</dbReference>
<keyword evidence="6" id="KW-0539">Nucleus</keyword>
<evidence type="ECO:0000256" key="5">
    <source>
        <dbReference type="ARBA" id="ARBA00022833"/>
    </source>
</evidence>
<keyword evidence="2" id="KW-0479">Metal-binding</keyword>
<dbReference type="AlphaFoldDB" id="A0A023GIR6"/>
<feature type="domain" description="C2H2-type" evidence="10">
    <location>
        <begin position="127"/>
        <end position="154"/>
    </location>
</feature>
<proteinExistence type="evidence at transcript level"/>
<keyword evidence="5" id="KW-0862">Zinc</keyword>
<keyword evidence="3" id="KW-0677">Repeat</keyword>
<evidence type="ECO:0000256" key="9">
    <source>
        <dbReference type="SAM" id="MobiDB-lite"/>
    </source>
</evidence>
<evidence type="ECO:0000256" key="6">
    <source>
        <dbReference type="ARBA" id="ARBA00023242"/>
    </source>
</evidence>
<feature type="domain" description="C2H2-type" evidence="10">
    <location>
        <begin position="71"/>
        <end position="98"/>
    </location>
</feature>
<feature type="domain" description="C2H2-type" evidence="10">
    <location>
        <begin position="155"/>
        <end position="178"/>
    </location>
</feature>
<dbReference type="SUPFAM" id="SSF57667">
    <property type="entry name" value="beta-beta-alpha zinc fingers"/>
    <property type="match status" value="3"/>
</dbReference>
<dbReference type="Pfam" id="PF00096">
    <property type="entry name" value="zf-C2H2"/>
    <property type="match status" value="1"/>
</dbReference>
<dbReference type="InterPro" id="IPR013087">
    <property type="entry name" value="Znf_C2H2_type"/>
</dbReference>
<feature type="domain" description="C2H2-type" evidence="10">
    <location>
        <begin position="99"/>
        <end position="126"/>
    </location>
</feature>
<evidence type="ECO:0000256" key="4">
    <source>
        <dbReference type="ARBA" id="ARBA00022771"/>
    </source>
</evidence>
<evidence type="ECO:0000313" key="11">
    <source>
        <dbReference type="EMBL" id="JAC32660.1"/>
    </source>
</evidence>
<feature type="compositionally biased region" description="Basic and acidic residues" evidence="9">
    <location>
        <begin position="13"/>
        <end position="30"/>
    </location>
</feature>
<dbReference type="GO" id="GO:0045944">
    <property type="term" value="P:positive regulation of transcription by RNA polymerase II"/>
    <property type="evidence" value="ECO:0007669"/>
    <property type="project" value="TreeGrafter"/>
</dbReference>
<evidence type="ECO:0000256" key="3">
    <source>
        <dbReference type="ARBA" id="ARBA00022737"/>
    </source>
</evidence>
<protein>
    <recommendedName>
        <fullName evidence="7">Zinc finger protein 865</fullName>
    </recommendedName>
</protein>
<evidence type="ECO:0000256" key="8">
    <source>
        <dbReference type="PROSITE-ProRule" id="PRU00042"/>
    </source>
</evidence>
<dbReference type="GO" id="GO:0008270">
    <property type="term" value="F:zinc ion binding"/>
    <property type="evidence" value="ECO:0007669"/>
    <property type="project" value="UniProtKB-KW"/>
</dbReference>
<keyword evidence="4 8" id="KW-0863">Zinc-finger</keyword>
<evidence type="ECO:0000256" key="7">
    <source>
        <dbReference type="ARBA" id="ARBA00068876"/>
    </source>
</evidence>
<dbReference type="InterPro" id="IPR050688">
    <property type="entry name" value="Zinc_finger/UBP_domain"/>
</dbReference>
<evidence type="ECO:0000256" key="1">
    <source>
        <dbReference type="ARBA" id="ARBA00004123"/>
    </source>
</evidence>
<comment type="subcellular location">
    <subcellularLocation>
        <location evidence="1">Nucleus</location>
    </subcellularLocation>
</comment>
<dbReference type="InterPro" id="IPR036236">
    <property type="entry name" value="Znf_C2H2_sf"/>
</dbReference>
<evidence type="ECO:0000256" key="2">
    <source>
        <dbReference type="ARBA" id="ARBA00022723"/>
    </source>
</evidence>
<dbReference type="FunFam" id="3.30.160.60:FF:000446">
    <property type="entry name" value="Zinc finger protein"/>
    <property type="match status" value="1"/>
</dbReference>
<feature type="region of interest" description="Disordered" evidence="9">
    <location>
        <begin position="1"/>
        <end position="37"/>
    </location>
</feature>
<dbReference type="EMBL" id="GBBM01002758">
    <property type="protein sequence ID" value="JAC32660.1"/>
    <property type="molecule type" value="mRNA"/>
</dbReference>
<dbReference type="Gene3D" id="3.30.160.60">
    <property type="entry name" value="Classic Zinc Finger"/>
    <property type="match status" value="4"/>
</dbReference>